<keyword evidence="2" id="KW-0648">Protein biosynthesis</keyword>
<dbReference type="SUPFAM" id="SSF46894">
    <property type="entry name" value="C-terminal effector domain of the bipartite response regulators"/>
    <property type="match status" value="1"/>
</dbReference>
<dbReference type="EMBL" id="FNCP01000004">
    <property type="protein sequence ID" value="SDG61081.1"/>
    <property type="molecule type" value="Genomic_DNA"/>
</dbReference>
<sequence length="76" mass="8967">MSMRNIYRKIAKEHGVTVPEVKREMQATIDYVYKKIDKSESEKIMQKVIHRKGGIPTTEEFIKSLAHKIENKYRST</sequence>
<keyword evidence="2" id="KW-0396">Initiation factor</keyword>
<name>A0A1G7VNC2_9FIRM</name>
<dbReference type="InterPro" id="IPR014879">
    <property type="entry name" value="Spo0A_C"/>
</dbReference>
<dbReference type="GO" id="GO:0005737">
    <property type="term" value="C:cytoplasm"/>
    <property type="evidence" value="ECO:0007669"/>
    <property type="project" value="InterPro"/>
</dbReference>
<keyword evidence="3" id="KW-1185">Reference proteome</keyword>
<evidence type="ECO:0000313" key="3">
    <source>
        <dbReference type="Proteomes" id="UP000198656"/>
    </source>
</evidence>
<gene>
    <name evidence="2" type="ORF">SAMN05443529_104173</name>
</gene>
<proteinExistence type="predicted"/>
<dbReference type="Pfam" id="PF08769">
    <property type="entry name" value="Spo0A_C"/>
    <property type="match status" value="1"/>
</dbReference>
<dbReference type="AlphaFoldDB" id="A0A1G7VNC2"/>
<dbReference type="Gene3D" id="1.10.10.10">
    <property type="entry name" value="Winged helix-like DNA-binding domain superfamily/Winged helix DNA-binding domain"/>
    <property type="match status" value="1"/>
</dbReference>
<protein>
    <submittedName>
        <fullName evidence="2">Sporulation initiation factor Spo0A C terminal</fullName>
    </submittedName>
</protein>
<dbReference type="OrthoDB" id="1825248at2"/>
<dbReference type="STRING" id="1121419.SAMN05443529_104173"/>
<dbReference type="Proteomes" id="UP000198656">
    <property type="component" value="Unassembled WGS sequence"/>
</dbReference>
<dbReference type="GO" id="GO:0005509">
    <property type="term" value="F:calcium ion binding"/>
    <property type="evidence" value="ECO:0007669"/>
    <property type="project" value="InterPro"/>
</dbReference>
<reference evidence="3" key="1">
    <citation type="submission" date="2016-10" db="EMBL/GenBank/DDBJ databases">
        <authorList>
            <person name="Varghese N."/>
            <person name="Submissions S."/>
        </authorList>
    </citation>
    <scope>NUCLEOTIDE SEQUENCE [LARGE SCALE GENOMIC DNA]</scope>
    <source>
        <strain evidence="3">DSM 8344</strain>
    </source>
</reference>
<dbReference type="GO" id="GO:0042173">
    <property type="term" value="P:regulation of sporulation resulting in formation of a cellular spore"/>
    <property type="evidence" value="ECO:0007669"/>
    <property type="project" value="InterPro"/>
</dbReference>
<organism evidence="2 3">
    <name type="scientific">Desulfosporosinus hippei DSM 8344</name>
    <dbReference type="NCBI Taxonomy" id="1121419"/>
    <lineage>
        <taxon>Bacteria</taxon>
        <taxon>Bacillati</taxon>
        <taxon>Bacillota</taxon>
        <taxon>Clostridia</taxon>
        <taxon>Eubacteriales</taxon>
        <taxon>Desulfitobacteriaceae</taxon>
        <taxon>Desulfosporosinus</taxon>
    </lineage>
</organism>
<accession>A0A1G7VNC2</accession>
<dbReference type="RefSeq" id="WP_092330880.1">
    <property type="nucleotide sequence ID" value="NZ_FNCP01000004.1"/>
</dbReference>
<dbReference type="GO" id="GO:0003677">
    <property type="term" value="F:DNA binding"/>
    <property type="evidence" value="ECO:0007669"/>
    <property type="project" value="InterPro"/>
</dbReference>
<dbReference type="GO" id="GO:0003700">
    <property type="term" value="F:DNA-binding transcription factor activity"/>
    <property type="evidence" value="ECO:0007669"/>
    <property type="project" value="InterPro"/>
</dbReference>
<dbReference type="GO" id="GO:0003743">
    <property type="term" value="F:translation initiation factor activity"/>
    <property type="evidence" value="ECO:0007669"/>
    <property type="project" value="UniProtKB-KW"/>
</dbReference>
<evidence type="ECO:0000259" key="1">
    <source>
        <dbReference type="Pfam" id="PF08769"/>
    </source>
</evidence>
<evidence type="ECO:0000313" key="2">
    <source>
        <dbReference type="EMBL" id="SDG61081.1"/>
    </source>
</evidence>
<dbReference type="InterPro" id="IPR036388">
    <property type="entry name" value="WH-like_DNA-bd_sf"/>
</dbReference>
<dbReference type="InterPro" id="IPR016032">
    <property type="entry name" value="Sig_transdc_resp-reg_C-effctor"/>
</dbReference>
<feature type="domain" description="Sporulation initiation factor Spo0A C-terminal" evidence="1">
    <location>
        <begin position="4"/>
        <end position="69"/>
    </location>
</feature>